<reference evidence="9" key="1">
    <citation type="journal article" date="2011" name="Genome Biol.">
        <title>Comparative genomics of the social amoebae Dictyostelium discoideum and Dictyostelium purpureum.</title>
        <authorList>
            <consortium name="US DOE Joint Genome Institute (JGI-PGF)"/>
            <person name="Sucgang R."/>
            <person name="Kuo A."/>
            <person name="Tian X."/>
            <person name="Salerno W."/>
            <person name="Parikh A."/>
            <person name="Feasley C.L."/>
            <person name="Dalin E."/>
            <person name="Tu H."/>
            <person name="Huang E."/>
            <person name="Barry K."/>
            <person name="Lindquist E."/>
            <person name="Shapiro H."/>
            <person name="Bruce D."/>
            <person name="Schmutz J."/>
            <person name="Salamov A."/>
            <person name="Fey P."/>
            <person name="Gaudet P."/>
            <person name="Anjard C."/>
            <person name="Babu M.M."/>
            <person name="Basu S."/>
            <person name="Bushmanova Y."/>
            <person name="van der Wel H."/>
            <person name="Katoh-Kurasawa M."/>
            <person name="Dinh C."/>
            <person name="Coutinho P.M."/>
            <person name="Saito T."/>
            <person name="Elias M."/>
            <person name="Schaap P."/>
            <person name="Kay R.R."/>
            <person name="Henrissat B."/>
            <person name="Eichinger L."/>
            <person name="Rivero F."/>
            <person name="Putnam N.H."/>
            <person name="West C.M."/>
            <person name="Loomis W.F."/>
            <person name="Chisholm R.L."/>
            <person name="Shaulsky G."/>
            <person name="Strassmann J.E."/>
            <person name="Queller D.C."/>
            <person name="Kuspa A."/>
            <person name="Grigoriev I.V."/>
        </authorList>
    </citation>
    <scope>NUCLEOTIDE SEQUENCE [LARGE SCALE GENOMIC DNA]</scope>
    <source>
        <strain evidence="9">QSDP1</strain>
    </source>
</reference>
<dbReference type="EMBL" id="GL871275">
    <property type="protein sequence ID" value="EGC31129.1"/>
    <property type="molecule type" value="Genomic_DNA"/>
</dbReference>
<evidence type="ECO:0000256" key="6">
    <source>
        <dbReference type="ARBA" id="ARBA00025549"/>
    </source>
</evidence>
<dbReference type="GO" id="GO:0005938">
    <property type="term" value="C:cell cortex"/>
    <property type="evidence" value="ECO:0000318"/>
    <property type="project" value="GO_Central"/>
</dbReference>
<keyword evidence="5" id="KW-0206">Cytoskeleton</keyword>
<proteinExistence type="inferred from homology"/>
<sequence length="128" mass="13566">MTSYQAQCDQLLSSGKATGVAIINAIDGNTFVFGGSRFNLKDGEGGAIVSQFRYPKIALANGVIVNGIRYTAYKADSRSFYTRNGATGVALARAWKSIVIVFYNETISGPNAIFACEGAADALGKNRL</sequence>
<keyword evidence="4 7" id="KW-0009">Actin-binding</keyword>
<name>F0ZY60_DICPU</name>
<dbReference type="SMART" id="SM00392">
    <property type="entry name" value="PROF"/>
    <property type="match status" value="1"/>
</dbReference>
<dbReference type="STRING" id="5786.F0ZY60"/>
<comment type="subcellular location">
    <subcellularLocation>
        <location evidence="1">Cytoplasm</location>
        <location evidence="1">Cytoskeleton</location>
    </subcellularLocation>
</comment>
<evidence type="ECO:0000256" key="3">
    <source>
        <dbReference type="ARBA" id="ARBA00022490"/>
    </source>
</evidence>
<organism evidence="8 9">
    <name type="scientific">Dictyostelium purpureum</name>
    <name type="common">Slime mold</name>
    <dbReference type="NCBI Taxonomy" id="5786"/>
    <lineage>
        <taxon>Eukaryota</taxon>
        <taxon>Amoebozoa</taxon>
        <taxon>Evosea</taxon>
        <taxon>Eumycetozoa</taxon>
        <taxon>Dictyostelia</taxon>
        <taxon>Dictyosteliales</taxon>
        <taxon>Dictyosteliaceae</taxon>
        <taxon>Dictyostelium</taxon>
    </lineage>
</organism>
<gene>
    <name evidence="8" type="ORF">DICPUDRAFT_157061</name>
</gene>
<evidence type="ECO:0000256" key="7">
    <source>
        <dbReference type="RuleBase" id="RU003909"/>
    </source>
</evidence>
<dbReference type="InParanoid" id="F0ZY60"/>
<evidence type="ECO:0000313" key="8">
    <source>
        <dbReference type="EMBL" id="EGC31129.1"/>
    </source>
</evidence>
<evidence type="ECO:0000256" key="2">
    <source>
        <dbReference type="ARBA" id="ARBA00010058"/>
    </source>
</evidence>
<evidence type="ECO:0000256" key="4">
    <source>
        <dbReference type="ARBA" id="ARBA00023203"/>
    </source>
</evidence>
<dbReference type="GO" id="GO:0005856">
    <property type="term" value="C:cytoskeleton"/>
    <property type="evidence" value="ECO:0007669"/>
    <property type="project" value="UniProtKB-SubCell"/>
</dbReference>
<dbReference type="Pfam" id="PF00235">
    <property type="entry name" value="Profilin"/>
    <property type="match status" value="1"/>
</dbReference>
<keyword evidence="3" id="KW-0963">Cytoplasm</keyword>
<protein>
    <recommendedName>
        <fullName evidence="7">Profilin</fullName>
    </recommendedName>
</protein>
<dbReference type="GeneID" id="10507995"/>
<dbReference type="PANTHER" id="PTHR11604:SF0">
    <property type="entry name" value="PROFILIN"/>
    <property type="match status" value="1"/>
</dbReference>
<dbReference type="OrthoDB" id="421374at2759"/>
<dbReference type="PANTHER" id="PTHR11604">
    <property type="entry name" value="PROFILIN"/>
    <property type="match status" value="1"/>
</dbReference>
<keyword evidence="9" id="KW-1185">Reference proteome</keyword>
<dbReference type="InterPro" id="IPR005455">
    <property type="entry name" value="PFN_euk"/>
</dbReference>
<dbReference type="FunFam" id="3.30.450.30:FF:000019">
    <property type="entry name" value="Profilin"/>
    <property type="match status" value="1"/>
</dbReference>
<dbReference type="KEGG" id="dpp:DICPUDRAFT_157061"/>
<dbReference type="GO" id="GO:0003785">
    <property type="term" value="F:actin monomer binding"/>
    <property type="evidence" value="ECO:0000318"/>
    <property type="project" value="GO_Central"/>
</dbReference>
<dbReference type="AlphaFoldDB" id="F0ZY60"/>
<dbReference type="InterPro" id="IPR036140">
    <property type="entry name" value="PFN_sf"/>
</dbReference>
<evidence type="ECO:0000256" key="1">
    <source>
        <dbReference type="ARBA" id="ARBA00004245"/>
    </source>
</evidence>
<comment type="function">
    <text evidence="6">Binds to actin and affects the structure of the cytoskeleton. At high concentrations, profilin prevents the polymerization of actin, whereas it enhances it at low concentrations. By binding to PIP2, it inhibits the formation of IP3 and DG.</text>
</comment>
<dbReference type="SUPFAM" id="SSF55770">
    <property type="entry name" value="Profilin (actin-binding protein)"/>
    <property type="match status" value="1"/>
</dbReference>
<dbReference type="VEuPathDB" id="AmoebaDB:DICPUDRAFT_157061"/>
<evidence type="ECO:0000256" key="5">
    <source>
        <dbReference type="ARBA" id="ARBA00023212"/>
    </source>
</evidence>
<dbReference type="InterPro" id="IPR048278">
    <property type="entry name" value="PFN"/>
</dbReference>
<accession>F0ZY60</accession>
<dbReference type="RefSeq" id="XP_003292347.1">
    <property type="nucleotide sequence ID" value="XM_003292299.1"/>
</dbReference>
<dbReference type="Proteomes" id="UP000001064">
    <property type="component" value="Unassembled WGS sequence"/>
</dbReference>
<evidence type="ECO:0000313" key="9">
    <source>
        <dbReference type="Proteomes" id="UP000001064"/>
    </source>
</evidence>
<comment type="similarity">
    <text evidence="2 7">Belongs to the profilin family.</text>
</comment>
<dbReference type="Gene3D" id="3.30.450.30">
    <property type="entry name" value="Dynein light chain 2a, cytoplasmic"/>
    <property type="match status" value="1"/>
</dbReference>